<dbReference type="EMBL" id="CAJZBQ010000013">
    <property type="protein sequence ID" value="CAG9315031.1"/>
    <property type="molecule type" value="Genomic_DNA"/>
</dbReference>
<dbReference type="Proteomes" id="UP001162131">
    <property type="component" value="Unassembled WGS sequence"/>
</dbReference>
<organism evidence="4 5">
    <name type="scientific">Blepharisma stoltei</name>
    <dbReference type="NCBI Taxonomy" id="1481888"/>
    <lineage>
        <taxon>Eukaryota</taxon>
        <taxon>Sar</taxon>
        <taxon>Alveolata</taxon>
        <taxon>Ciliophora</taxon>
        <taxon>Postciliodesmatophora</taxon>
        <taxon>Heterotrichea</taxon>
        <taxon>Heterotrichida</taxon>
        <taxon>Blepharismidae</taxon>
        <taxon>Blepharisma</taxon>
    </lineage>
</organism>
<dbReference type="InterPro" id="IPR008139">
    <property type="entry name" value="SaposinB_dom"/>
</dbReference>
<keyword evidence="5" id="KW-1185">Reference proteome</keyword>
<evidence type="ECO:0000259" key="3">
    <source>
        <dbReference type="PROSITE" id="PS50015"/>
    </source>
</evidence>
<feature type="compositionally biased region" description="Basic and acidic residues" evidence="2">
    <location>
        <begin position="178"/>
        <end position="215"/>
    </location>
</feature>
<proteinExistence type="predicted"/>
<evidence type="ECO:0000256" key="1">
    <source>
        <dbReference type="ARBA" id="ARBA00023157"/>
    </source>
</evidence>
<feature type="domain" description="Saposin B-type" evidence="3">
    <location>
        <begin position="33"/>
        <end position="128"/>
    </location>
</feature>
<dbReference type="Gene3D" id="1.10.225.10">
    <property type="entry name" value="Saposin-like"/>
    <property type="match status" value="1"/>
</dbReference>
<dbReference type="AlphaFoldDB" id="A0AAU9IMN5"/>
<dbReference type="PROSITE" id="PS50015">
    <property type="entry name" value="SAP_B"/>
    <property type="match status" value="1"/>
</dbReference>
<comment type="caution">
    <text evidence="4">The sequence shown here is derived from an EMBL/GenBank/DDBJ whole genome shotgun (WGS) entry which is preliminary data.</text>
</comment>
<sequence>MKFLLLILLVAVLAKKEKYPDSKAKSKPRYLSGELYCNVCQGITRELLKKLRHRSNEADVIAAMEDICNMWTYTAYDFPPPEFKKGCGAFVGYHAEELERILTHRTMNDADLERYFCHEYTKACEDIFWEHVPGDGINSAAAPTHKEPEKPKSPPPPPASTKPPKKPKTEPQSGSETTAEKSEKNEAQSEKNSEPEKVEDNQNSQKIEEAKKEDL</sequence>
<name>A0AAU9IMN5_9CILI</name>
<feature type="region of interest" description="Disordered" evidence="2">
    <location>
        <begin position="135"/>
        <end position="215"/>
    </location>
</feature>
<evidence type="ECO:0000313" key="5">
    <source>
        <dbReference type="Proteomes" id="UP001162131"/>
    </source>
</evidence>
<dbReference type="InterPro" id="IPR011001">
    <property type="entry name" value="Saposin-like"/>
</dbReference>
<evidence type="ECO:0000313" key="4">
    <source>
        <dbReference type="EMBL" id="CAG9315031.1"/>
    </source>
</evidence>
<keyword evidence="1" id="KW-1015">Disulfide bond</keyword>
<accession>A0AAU9IMN5</accession>
<protein>
    <recommendedName>
        <fullName evidence="3">Saposin B-type domain-containing protein</fullName>
    </recommendedName>
</protein>
<evidence type="ECO:0000256" key="2">
    <source>
        <dbReference type="SAM" id="MobiDB-lite"/>
    </source>
</evidence>
<dbReference type="SUPFAM" id="SSF47862">
    <property type="entry name" value="Saposin"/>
    <property type="match status" value="1"/>
</dbReference>
<reference evidence="4" key="1">
    <citation type="submission" date="2021-09" db="EMBL/GenBank/DDBJ databases">
        <authorList>
            <consortium name="AG Swart"/>
            <person name="Singh M."/>
            <person name="Singh A."/>
            <person name="Seah K."/>
            <person name="Emmerich C."/>
        </authorList>
    </citation>
    <scope>NUCLEOTIDE SEQUENCE</scope>
    <source>
        <strain evidence="4">ATCC30299</strain>
    </source>
</reference>
<gene>
    <name evidence="4" type="ORF">BSTOLATCC_MIC12809</name>
</gene>